<proteinExistence type="predicted"/>
<dbReference type="STRING" id="1230454.C461_07869"/>
<name>M0PBU1_9EURY</name>
<reference evidence="1 2" key="1">
    <citation type="journal article" date="2014" name="PLoS Genet.">
        <title>Phylogenetically driven sequencing of extremely halophilic archaea reveals strategies for static and dynamic osmo-response.</title>
        <authorList>
            <person name="Becker E.A."/>
            <person name="Seitzer P.M."/>
            <person name="Tritt A."/>
            <person name="Larsen D."/>
            <person name="Krusor M."/>
            <person name="Yao A.I."/>
            <person name="Wu D."/>
            <person name="Madern D."/>
            <person name="Eisen J.A."/>
            <person name="Darling A.E."/>
            <person name="Facciotti M.T."/>
        </authorList>
    </citation>
    <scope>NUCLEOTIDE SEQUENCE [LARGE SCALE GENOMIC DNA]</scope>
    <source>
        <strain evidence="1 2">JCM 13560</strain>
    </source>
</reference>
<accession>M0PBU1</accession>
<sequence>MDPQRLDGALEREFGGTAAERRAVARAARDLADSGRPSRDRGHALTVPGVIDNLGDAPEGSSVVDRWNWWLGSLDVAYGGYDYFTVRFVEGDETAGLRR</sequence>
<comment type="caution">
    <text evidence="1">The sequence shown here is derived from an EMBL/GenBank/DDBJ whole genome shotgun (WGS) entry which is preliminary data.</text>
</comment>
<dbReference type="Pfam" id="PF26484">
    <property type="entry name" value="WNWW"/>
    <property type="match status" value="1"/>
</dbReference>
<dbReference type="RefSeq" id="WP_008000143.1">
    <property type="nucleotide sequence ID" value="NZ_AOJI01000022.1"/>
</dbReference>
<gene>
    <name evidence="1" type="ORF">C461_07869</name>
</gene>
<keyword evidence="2" id="KW-1185">Reference proteome</keyword>
<organism evidence="1 2">
    <name type="scientific">Halorubrum aidingense JCM 13560</name>
    <dbReference type="NCBI Taxonomy" id="1230454"/>
    <lineage>
        <taxon>Archaea</taxon>
        <taxon>Methanobacteriati</taxon>
        <taxon>Methanobacteriota</taxon>
        <taxon>Stenosarchaea group</taxon>
        <taxon>Halobacteria</taxon>
        <taxon>Halobacteriales</taxon>
        <taxon>Haloferacaceae</taxon>
        <taxon>Halorubrum</taxon>
    </lineage>
</organism>
<dbReference type="AlphaFoldDB" id="M0PBU1"/>
<evidence type="ECO:0000313" key="2">
    <source>
        <dbReference type="Proteomes" id="UP000011575"/>
    </source>
</evidence>
<protein>
    <submittedName>
        <fullName evidence="1">Uncharacterized protein</fullName>
    </submittedName>
</protein>
<dbReference type="OrthoDB" id="197908at2157"/>
<dbReference type="EMBL" id="AOJI01000022">
    <property type="protein sequence ID" value="EMA67627.1"/>
    <property type="molecule type" value="Genomic_DNA"/>
</dbReference>
<dbReference type="PATRIC" id="fig|1230454.4.peg.1589"/>
<evidence type="ECO:0000313" key="1">
    <source>
        <dbReference type="EMBL" id="EMA67627.1"/>
    </source>
</evidence>
<dbReference type="Proteomes" id="UP000011575">
    <property type="component" value="Unassembled WGS sequence"/>
</dbReference>
<dbReference type="InterPro" id="IPR058716">
    <property type="entry name" value="WNWW_dom-containing"/>
</dbReference>